<organism evidence="1 2">
    <name type="scientific">Polaromonas naphthalenivorans (strain CJ2)</name>
    <dbReference type="NCBI Taxonomy" id="365044"/>
    <lineage>
        <taxon>Bacteria</taxon>
        <taxon>Pseudomonadati</taxon>
        <taxon>Pseudomonadota</taxon>
        <taxon>Betaproteobacteria</taxon>
        <taxon>Burkholderiales</taxon>
        <taxon>Comamonadaceae</taxon>
        <taxon>Polaromonas</taxon>
    </lineage>
</organism>
<dbReference type="PANTHER" id="PTHR36455:SF1">
    <property type="entry name" value="BLR8292 PROTEIN"/>
    <property type="match status" value="1"/>
</dbReference>
<proteinExistence type="predicted"/>
<evidence type="ECO:0000313" key="2">
    <source>
        <dbReference type="Proteomes" id="UP000000644"/>
    </source>
</evidence>
<dbReference type="Proteomes" id="UP000000644">
    <property type="component" value="Chromosome"/>
</dbReference>
<dbReference type="HOGENOM" id="CLU_128110_0_1_4"/>
<dbReference type="RefSeq" id="WP_011801903.1">
    <property type="nucleotide sequence ID" value="NC_008781.1"/>
</dbReference>
<dbReference type="STRING" id="365044.Pnap_2522"/>
<dbReference type="KEGG" id="pna:Pnap_2522"/>
<keyword evidence="2" id="KW-1185">Reference proteome</keyword>
<name>A1VQ97_POLNA</name>
<dbReference type="Pfam" id="PF05717">
    <property type="entry name" value="TnpB_IS66"/>
    <property type="match status" value="1"/>
</dbReference>
<dbReference type="EMBL" id="CP000529">
    <property type="protein sequence ID" value="ABM37825.1"/>
    <property type="molecule type" value="Genomic_DNA"/>
</dbReference>
<dbReference type="NCBIfam" id="NF033819">
    <property type="entry name" value="IS66_TnpB"/>
    <property type="match status" value="1"/>
</dbReference>
<reference evidence="2" key="1">
    <citation type="journal article" date="2009" name="Environ. Microbiol.">
        <title>The genome of Polaromonas naphthalenivorans strain CJ2, isolated from coal tar-contaminated sediment, reveals physiological and metabolic versatility and evolution through extensive horizontal gene transfer.</title>
        <authorList>
            <person name="Yagi J.M."/>
            <person name="Sims D."/>
            <person name="Brettin T."/>
            <person name="Bruce D."/>
            <person name="Madsen E.L."/>
        </authorList>
    </citation>
    <scope>NUCLEOTIDE SEQUENCE [LARGE SCALE GENOMIC DNA]</scope>
    <source>
        <strain evidence="2">CJ2</strain>
    </source>
</reference>
<dbReference type="eggNOG" id="COG3436">
    <property type="taxonomic scope" value="Bacteria"/>
</dbReference>
<dbReference type="InterPro" id="IPR008878">
    <property type="entry name" value="Transposase_IS66_Orf2"/>
</dbReference>
<evidence type="ECO:0000313" key="1">
    <source>
        <dbReference type="EMBL" id="ABM37825.1"/>
    </source>
</evidence>
<dbReference type="PANTHER" id="PTHR36455">
    <property type="match status" value="1"/>
</dbReference>
<gene>
    <name evidence="1" type="ordered locus">Pnap_2522</name>
</gene>
<sequence>MFALNASRAVYLHRDAIDFRKSINGLASLVEHGLGLDAFAEALFVFANRRRDRIKILGWDVNGFWLLHKRLEKDRFIWPRGEAGVVTLSVEQLHWLLKGVDIQALRGHRAVSYQRAA</sequence>
<dbReference type="AlphaFoldDB" id="A1VQ97"/>
<protein>
    <submittedName>
        <fullName evidence="1">IS66 Orf2 family protein</fullName>
    </submittedName>
</protein>
<accession>A1VQ97</accession>